<keyword evidence="1" id="KW-0732">Signal</keyword>
<reference evidence="2 3" key="1">
    <citation type="submission" date="2023-07" db="EMBL/GenBank/DDBJ databases">
        <title>Genomic Encyclopedia of Type Strains, Phase IV (KMG-IV): sequencing the most valuable type-strain genomes for metagenomic binning, comparative biology and taxonomic classification.</title>
        <authorList>
            <person name="Goeker M."/>
        </authorList>
    </citation>
    <scope>NUCLEOTIDE SEQUENCE [LARGE SCALE GENOMIC DNA]</scope>
    <source>
        <strain evidence="2 3">DSM 1400</strain>
    </source>
</reference>
<proteinExistence type="predicted"/>
<feature type="chain" id="PRO_5047100155" description="Lipoprotein" evidence="1">
    <location>
        <begin position="29"/>
        <end position="430"/>
    </location>
</feature>
<evidence type="ECO:0000313" key="3">
    <source>
        <dbReference type="Proteomes" id="UP001224418"/>
    </source>
</evidence>
<keyword evidence="3" id="KW-1185">Reference proteome</keyword>
<sequence>MKKIKKIVSSIVIATLPFGLFGCSTSSANLEKPDNTLIAIKKNAAKEGTNDIYMKYEKDSGFKKIIDKAVLDNQFSNLQYFTDSRALVYQDSEKNVFMFEEGKAKTEIAKSPSETIINNKKDIAYIDKNKNLYLKPYGKEKVQIASNVGMARLNPDSNQLVYTNDKAELFLTNNGDKTGKKIGTGIKALSFTECKDKILITKEDKAVYIKELKENGKEEKLGNVMNNLFIRMYKDGGVTYFKNIKEKDKKYFSDLYYKPSGKEEVKIASNVNASPYDFQVVNGVAYYMNNENKFFSTKLATKETKELGKDIVNFMVDEKGNTAYLNNKDNLTVKVEGKENKNMKANNQVYTLFNGKIYLLGKDKVLKIDDKVIAKNVEFIQIDKGDIAYYTTDNKLYLLKGENKSPTKVLDSIKEYDAIFYAGNPLYVKQ</sequence>
<name>A0ABU0JNH6_HATLI</name>
<dbReference type="PROSITE" id="PS51257">
    <property type="entry name" value="PROKAR_LIPOPROTEIN"/>
    <property type="match status" value="1"/>
</dbReference>
<organism evidence="2 3">
    <name type="scientific">Hathewaya limosa</name>
    <name type="common">Clostridium limosum</name>
    <dbReference type="NCBI Taxonomy" id="1536"/>
    <lineage>
        <taxon>Bacteria</taxon>
        <taxon>Bacillati</taxon>
        <taxon>Bacillota</taxon>
        <taxon>Clostridia</taxon>
        <taxon>Eubacteriales</taxon>
        <taxon>Clostridiaceae</taxon>
        <taxon>Hathewaya</taxon>
    </lineage>
</organism>
<feature type="signal peptide" evidence="1">
    <location>
        <begin position="1"/>
        <end position="28"/>
    </location>
</feature>
<comment type="caution">
    <text evidence="2">The sequence shown here is derived from an EMBL/GenBank/DDBJ whole genome shotgun (WGS) entry which is preliminary data.</text>
</comment>
<dbReference type="SUPFAM" id="SSF69304">
    <property type="entry name" value="Tricorn protease N-terminal domain"/>
    <property type="match status" value="1"/>
</dbReference>
<evidence type="ECO:0000256" key="1">
    <source>
        <dbReference type="SAM" id="SignalP"/>
    </source>
</evidence>
<evidence type="ECO:0008006" key="4">
    <source>
        <dbReference type="Google" id="ProtNLM"/>
    </source>
</evidence>
<gene>
    <name evidence="2" type="ORF">QOZ93_000346</name>
</gene>
<dbReference type="Proteomes" id="UP001224418">
    <property type="component" value="Unassembled WGS sequence"/>
</dbReference>
<dbReference type="RefSeq" id="WP_111944209.1">
    <property type="nucleotide sequence ID" value="NZ_BAAACJ010000008.1"/>
</dbReference>
<dbReference type="EMBL" id="JAUSWN010000002">
    <property type="protein sequence ID" value="MDQ0478637.1"/>
    <property type="molecule type" value="Genomic_DNA"/>
</dbReference>
<protein>
    <recommendedName>
        <fullName evidence="4">Lipoprotein</fullName>
    </recommendedName>
</protein>
<evidence type="ECO:0000313" key="2">
    <source>
        <dbReference type="EMBL" id="MDQ0478637.1"/>
    </source>
</evidence>
<accession>A0ABU0JNH6</accession>